<dbReference type="Proteomes" id="UP000309997">
    <property type="component" value="Unassembled WGS sequence"/>
</dbReference>
<dbReference type="EMBL" id="RCHU02000009">
    <property type="protein sequence ID" value="KAL3580013.1"/>
    <property type="molecule type" value="Genomic_DNA"/>
</dbReference>
<keyword evidence="2" id="KW-1185">Reference proteome</keyword>
<gene>
    <name evidence="1" type="ORF">D5086_017848</name>
</gene>
<sequence>MLLLPHLVLQNNNIDGTITIGNNPQDVDLREADLHNVAVSFRRQLQRKNKAGPVILHYTDQGRTLDCRSTSFQPRKTRTAFLMIQCSKFQTLTSTDDPKLENRPAGDKKDGLTCYTERDHPTRQMRNNRRSVVKRYLC</sequence>
<accession>A0ACC4BN39</accession>
<name>A0ACC4BN39_POPAL</name>
<reference evidence="1 2" key="1">
    <citation type="journal article" date="2024" name="Plant Biotechnol. J.">
        <title>Genome and CRISPR/Cas9 system of a widespread forest tree (Populus alba) in the world.</title>
        <authorList>
            <person name="Liu Y.J."/>
            <person name="Jiang P.F."/>
            <person name="Han X.M."/>
            <person name="Li X.Y."/>
            <person name="Wang H.M."/>
            <person name="Wang Y.J."/>
            <person name="Wang X.X."/>
            <person name="Zeng Q.Y."/>
        </authorList>
    </citation>
    <scope>NUCLEOTIDE SEQUENCE [LARGE SCALE GENOMIC DNA]</scope>
    <source>
        <strain evidence="2">cv. PAL-ZL1</strain>
    </source>
</reference>
<evidence type="ECO:0000313" key="1">
    <source>
        <dbReference type="EMBL" id="KAL3580013.1"/>
    </source>
</evidence>
<comment type="caution">
    <text evidence="1">The sequence shown here is derived from an EMBL/GenBank/DDBJ whole genome shotgun (WGS) entry which is preliminary data.</text>
</comment>
<proteinExistence type="predicted"/>
<protein>
    <submittedName>
        <fullName evidence="1">Uncharacterized protein</fullName>
    </submittedName>
</protein>
<organism evidence="1 2">
    <name type="scientific">Populus alba</name>
    <name type="common">White poplar</name>
    <dbReference type="NCBI Taxonomy" id="43335"/>
    <lineage>
        <taxon>Eukaryota</taxon>
        <taxon>Viridiplantae</taxon>
        <taxon>Streptophyta</taxon>
        <taxon>Embryophyta</taxon>
        <taxon>Tracheophyta</taxon>
        <taxon>Spermatophyta</taxon>
        <taxon>Magnoliopsida</taxon>
        <taxon>eudicotyledons</taxon>
        <taxon>Gunneridae</taxon>
        <taxon>Pentapetalae</taxon>
        <taxon>rosids</taxon>
        <taxon>fabids</taxon>
        <taxon>Malpighiales</taxon>
        <taxon>Salicaceae</taxon>
        <taxon>Saliceae</taxon>
        <taxon>Populus</taxon>
    </lineage>
</organism>
<evidence type="ECO:0000313" key="2">
    <source>
        <dbReference type="Proteomes" id="UP000309997"/>
    </source>
</evidence>